<evidence type="ECO:0000313" key="6">
    <source>
        <dbReference type="EMBL" id="RVW21129.1"/>
    </source>
</evidence>
<comment type="similarity">
    <text evidence="1">Belongs to the peptidase C48 family.</text>
</comment>
<dbReference type="InterPro" id="IPR038765">
    <property type="entry name" value="Papain-like_cys_pep_sf"/>
</dbReference>
<evidence type="ECO:0000256" key="1">
    <source>
        <dbReference type="ARBA" id="ARBA00005234"/>
    </source>
</evidence>
<feature type="domain" description="Ubiquitin-like protease family profile" evidence="5">
    <location>
        <begin position="416"/>
        <end position="621"/>
    </location>
</feature>
<dbReference type="Proteomes" id="UP000288805">
    <property type="component" value="Unassembled WGS sequence"/>
</dbReference>
<keyword evidence="4" id="KW-0788">Thiol protease</keyword>
<keyword evidence="3" id="KW-0378">Hydrolase</keyword>
<dbReference type="PANTHER" id="PTHR12606">
    <property type="entry name" value="SENTRIN/SUMO-SPECIFIC PROTEASE"/>
    <property type="match status" value="1"/>
</dbReference>
<comment type="caution">
    <text evidence="6">The sequence shown here is derived from an EMBL/GenBank/DDBJ whole genome shotgun (WGS) entry which is preliminary data.</text>
</comment>
<evidence type="ECO:0000259" key="5">
    <source>
        <dbReference type="PROSITE" id="PS50600"/>
    </source>
</evidence>
<dbReference type="PROSITE" id="PS50600">
    <property type="entry name" value="ULP_PROTEASE"/>
    <property type="match status" value="1"/>
</dbReference>
<dbReference type="Pfam" id="PF02902">
    <property type="entry name" value="Peptidase_C48"/>
    <property type="match status" value="1"/>
</dbReference>
<dbReference type="SUPFAM" id="SSF54001">
    <property type="entry name" value="Cysteine proteinases"/>
    <property type="match status" value="1"/>
</dbReference>
<evidence type="ECO:0000256" key="2">
    <source>
        <dbReference type="ARBA" id="ARBA00022670"/>
    </source>
</evidence>
<evidence type="ECO:0000256" key="3">
    <source>
        <dbReference type="ARBA" id="ARBA00022801"/>
    </source>
</evidence>
<evidence type="ECO:0000313" key="7">
    <source>
        <dbReference type="Proteomes" id="UP000288805"/>
    </source>
</evidence>
<dbReference type="GO" id="GO:0006508">
    <property type="term" value="P:proteolysis"/>
    <property type="evidence" value="ECO:0007669"/>
    <property type="project" value="UniProtKB-KW"/>
</dbReference>
<dbReference type="Gene3D" id="3.40.395.10">
    <property type="entry name" value="Adenoviral Proteinase, Chain A"/>
    <property type="match status" value="1"/>
</dbReference>
<dbReference type="InterPro" id="IPR003653">
    <property type="entry name" value="Peptidase_C48_C"/>
</dbReference>
<name>A0A438CD91_VITVI</name>
<accession>A0A438CD91</accession>
<proteinExistence type="inferred from homology"/>
<evidence type="ECO:0000256" key="4">
    <source>
        <dbReference type="ARBA" id="ARBA00022807"/>
    </source>
</evidence>
<protein>
    <submittedName>
        <fullName evidence="6">Ubiquitin-like-specific protease ESD4</fullName>
    </submittedName>
</protein>
<organism evidence="6 7">
    <name type="scientific">Vitis vinifera</name>
    <name type="common">Grape</name>
    <dbReference type="NCBI Taxonomy" id="29760"/>
    <lineage>
        <taxon>Eukaryota</taxon>
        <taxon>Viridiplantae</taxon>
        <taxon>Streptophyta</taxon>
        <taxon>Embryophyta</taxon>
        <taxon>Tracheophyta</taxon>
        <taxon>Spermatophyta</taxon>
        <taxon>Magnoliopsida</taxon>
        <taxon>eudicotyledons</taxon>
        <taxon>Gunneridae</taxon>
        <taxon>Pentapetalae</taxon>
        <taxon>rosids</taxon>
        <taxon>Vitales</taxon>
        <taxon>Vitaceae</taxon>
        <taxon>Viteae</taxon>
        <taxon>Vitis</taxon>
    </lineage>
</organism>
<reference evidence="6 7" key="1">
    <citation type="journal article" date="2018" name="PLoS Genet.">
        <title>Population sequencing reveals clonal diversity and ancestral inbreeding in the grapevine cultivar Chardonnay.</title>
        <authorList>
            <person name="Roach M.J."/>
            <person name="Johnson D.L."/>
            <person name="Bohlmann J."/>
            <person name="van Vuuren H.J."/>
            <person name="Jones S.J."/>
            <person name="Pretorius I.S."/>
            <person name="Schmidt S.A."/>
            <person name="Borneman A.R."/>
        </authorList>
    </citation>
    <scope>NUCLEOTIDE SEQUENCE [LARGE SCALE GENOMIC DNA]</scope>
    <source>
        <strain evidence="7">cv. Chardonnay</strain>
        <tissue evidence="6">Leaf</tissue>
    </source>
</reference>
<dbReference type="GO" id="GO:0008234">
    <property type="term" value="F:cysteine-type peptidase activity"/>
    <property type="evidence" value="ECO:0007669"/>
    <property type="project" value="UniProtKB-KW"/>
</dbReference>
<keyword evidence="2 6" id="KW-0645">Protease</keyword>
<dbReference type="PANTHER" id="PTHR12606:SF1">
    <property type="entry name" value="UBIQUITIN-LIKE-SPECIFIC PROTEASE 1A"/>
    <property type="match status" value="1"/>
</dbReference>
<dbReference type="AlphaFoldDB" id="A0A438CD91"/>
<gene>
    <name evidence="6" type="primary">ESD4_7</name>
    <name evidence="6" type="ORF">CK203_109940</name>
</gene>
<dbReference type="EMBL" id="QGNW01002312">
    <property type="protein sequence ID" value="RVW21129.1"/>
    <property type="molecule type" value="Genomic_DNA"/>
</dbReference>
<sequence length="654" mass="74804">MTGSLDEIEPTAMTGSLTSKTVKPIIIVTTTTASSTIPTVIHIAFVGLHLDGDGFTNFDFAEVVVISSIVERRGFPCFDVLIPSVTDTEKSEAKGSSRSCREVLDDSFSLSVGRHGYDEYCSLMIMNLVAVMDVYIPNGEPQQWWTISAMVNSSFQCRVQESAHELSCRCCGSSRQLILYAWRGSQLFDAEKVEQKGTSQWAAKGRNKGSDNPSTKVSKVTQKKLSLHSILIPTLEEREQEYVKCFEFEVESNDAFQDDVNDWEKDEDHEEVEAYTTATTTTMKCGKEGIVYDVHQLSRKTEANFNEVRAELKEVGSKIDGLRKLLLDVGNSSNEPYTATMGNETMFDFKKIETSKKDNDKEALIDDPPNATVVHVFSHQVSPNIFKRRREVKKSYLLQHPFIDPTKRRKLVMTKTDIASSIFDPLQPPSMEAKMAYTQYINDGIEEEFEVNIEYMEVDQKWFQKIMLPGEWLSDSQKVNGCWRMNQKAWNKYILPEDDILIDYAMGLYPRPSLKWSEVDVIYVPINLRNTHWVLGVVRLRSRKIYIYDSLKSINKPNALKTLITPLAMLLPRILSAIKYYEENGDPKGDKGWDIEILNNIPQQTKDGDCGMFLIKFVEYLLHNHPMDTLTGERMDWFREKMAVELFFHNELPM</sequence>